<feature type="compositionally biased region" description="Basic and acidic residues" evidence="1">
    <location>
        <begin position="24"/>
        <end position="40"/>
    </location>
</feature>
<sequence>PSDLSYLRSKSISYKISSQTTTADEIKDTGSRRSQDETGLRKYIPMLSGVSTSHSNSASGLPGGPRRTDGETGVQISGPSIWTDKEWETNSMDSQTKIVKTTTVSAAWEEVQRRSKESCVNEITISK</sequence>
<feature type="non-terminal residue" evidence="2">
    <location>
        <position position="1"/>
    </location>
</feature>
<feature type="non-terminal residue" evidence="2">
    <location>
        <position position="127"/>
    </location>
</feature>
<evidence type="ECO:0000256" key="1">
    <source>
        <dbReference type="SAM" id="MobiDB-lite"/>
    </source>
</evidence>
<proteinExistence type="predicted"/>
<evidence type="ECO:0000313" key="3">
    <source>
        <dbReference type="Proteomes" id="UP000700596"/>
    </source>
</evidence>
<comment type="caution">
    <text evidence="2">The sequence shown here is derived from an EMBL/GenBank/DDBJ whole genome shotgun (WGS) entry which is preliminary data.</text>
</comment>
<gene>
    <name evidence="2" type="ORF">B0J11DRAFT_406453</name>
</gene>
<name>A0A9P9IHW2_9PLEO</name>
<keyword evidence="3" id="KW-1185">Reference proteome</keyword>
<dbReference type="Proteomes" id="UP000700596">
    <property type="component" value="Unassembled WGS sequence"/>
</dbReference>
<dbReference type="EMBL" id="JAGMWT010000010">
    <property type="protein sequence ID" value="KAH7120737.1"/>
    <property type="molecule type" value="Genomic_DNA"/>
</dbReference>
<evidence type="ECO:0000313" key="2">
    <source>
        <dbReference type="EMBL" id="KAH7120737.1"/>
    </source>
</evidence>
<protein>
    <submittedName>
        <fullName evidence="2">Uncharacterized protein</fullName>
    </submittedName>
</protein>
<reference evidence="2" key="1">
    <citation type="journal article" date="2021" name="Nat. Commun.">
        <title>Genetic determinants of endophytism in the Arabidopsis root mycobiome.</title>
        <authorList>
            <person name="Mesny F."/>
            <person name="Miyauchi S."/>
            <person name="Thiergart T."/>
            <person name="Pickel B."/>
            <person name="Atanasova L."/>
            <person name="Karlsson M."/>
            <person name="Huettel B."/>
            <person name="Barry K.W."/>
            <person name="Haridas S."/>
            <person name="Chen C."/>
            <person name="Bauer D."/>
            <person name="Andreopoulos W."/>
            <person name="Pangilinan J."/>
            <person name="LaButti K."/>
            <person name="Riley R."/>
            <person name="Lipzen A."/>
            <person name="Clum A."/>
            <person name="Drula E."/>
            <person name="Henrissat B."/>
            <person name="Kohler A."/>
            <person name="Grigoriev I.V."/>
            <person name="Martin F.M."/>
            <person name="Hacquard S."/>
        </authorList>
    </citation>
    <scope>NUCLEOTIDE SEQUENCE</scope>
    <source>
        <strain evidence="2">MPI-CAGE-CH-0243</strain>
    </source>
</reference>
<organism evidence="2 3">
    <name type="scientific">Dendryphion nanum</name>
    <dbReference type="NCBI Taxonomy" id="256645"/>
    <lineage>
        <taxon>Eukaryota</taxon>
        <taxon>Fungi</taxon>
        <taxon>Dikarya</taxon>
        <taxon>Ascomycota</taxon>
        <taxon>Pezizomycotina</taxon>
        <taxon>Dothideomycetes</taxon>
        <taxon>Pleosporomycetidae</taxon>
        <taxon>Pleosporales</taxon>
        <taxon>Torulaceae</taxon>
        <taxon>Dendryphion</taxon>
    </lineage>
</organism>
<feature type="compositionally biased region" description="Polar residues" evidence="1">
    <location>
        <begin position="49"/>
        <end position="59"/>
    </location>
</feature>
<feature type="region of interest" description="Disordered" evidence="1">
    <location>
        <begin position="17"/>
        <end position="78"/>
    </location>
</feature>
<dbReference type="AlphaFoldDB" id="A0A9P9IHW2"/>
<dbReference type="OrthoDB" id="3918601at2759"/>
<accession>A0A9P9IHW2</accession>